<gene>
    <name evidence="8" type="ORF">AUF17_11330</name>
    <name evidence="7" type="ORF">EK398_06070</name>
</gene>
<evidence type="ECO:0000256" key="1">
    <source>
        <dbReference type="ARBA" id="ARBA00004141"/>
    </source>
</evidence>
<feature type="transmembrane region" description="Helical" evidence="5">
    <location>
        <begin position="176"/>
        <end position="194"/>
    </location>
</feature>
<evidence type="ECO:0000256" key="5">
    <source>
        <dbReference type="SAM" id="Phobius"/>
    </source>
</evidence>
<dbReference type="PANTHER" id="PTHR43027:SF1">
    <property type="entry name" value="DOXORUBICIN RESISTANCE ABC TRANSPORTER PERMEASE PROTEIN DRRC-RELATED"/>
    <property type="match status" value="1"/>
</dbReference>
<dbReference type="EMBL" id="RYZS01000001">
    <property type="protein sequence ID" value="RVU94449.1"/>
    <property type="molecule type" value="Genomic_DNA"/>
</dbReference>
<evidence type="ECO:0000313" key="8">
    <source>
        <dbReference type="EMBL" id="TRZ34641.1"/>
    </source>
</evidence>
<evidence type="ECO:0000259" key="6">
    <source>
        <dbReference type="Pfam" id="PF12698"/>
    </source>
</evidence>
<dbReference type="GO" id="GO:0016020">
    <property type="term" value="C:membrane"/>
    <property type="evidence" value="ECO:0007669"/>
    <property type="project" value="UniProtKB-SubCell"/>
</dbReference>
<comment type="caution">
    <text evidence="8">The sequence shown here is derived from an EMBL/GenBank/DDBJ whole genome shotgun (WGS) entry which is preliminary data.</text>
</comment>
<accession>A0A2N8Q1X1</accession>
<evidence type="ECO:0000256" key="2">
    <source>
        <dbReference type="ARBA" id="ARBA00022692"/>
    </source>
</evidence>
<dbReference type="GO" id="GO:0140359">
    <property type="term" value="F:ABC-type transporter activity"/>
    <property type="evidence" value="ECO:0007669"/>
    <property type="project" value="InterPro"/>
</dbReference>
<feature type="domain" description="ABC-2 type transporter transmembrane" evidence="6">
    <location>
        <begin position="17"/>
        <end position="366"/>
    </location>
</feature>
<protein>
    <submittedName>
        <fullName evidence="7 8">ABC transporter permease</fullName>
    </submittedName>
</protein>
<dbReference type="InterPro" id="IPR052902">
    <property type="entry name" value="ABC-2_transporter"/>
</dbReference>
<proteinExistence type="predicted"/>
<dbReference type="Proteomes" id="UP000316316">
    <property type="component" value="Unassembled WGS sequence"/>
</dbReference>
<evidence type="ECO:0000313" key="9">
    <source>
        <dbReference type="Proteomes" id="UP000288388"/>
    </source>
</evidence>
<comment type="subcellular location">
    <subcellularLocation>
        <location evidence="1">Membrane</location>
        <topology evidence="1">Multi-pass membrane protein</topology>
    </subcellularLocation>
</comment>
<dbReference type="Pfam" id="PF12698">
    <property type="entry name" value="ABC2_membrane_3"/>
    <property type="match status" value="1"/>
</dbReference>
<organism evidence="8 10">
    <name type="scientific">Enterococcus avium</name>
    <name type="common">Streptococcus avium</name>
    <dbReference type="NCBI Taxonomy" id="33945"/>
    <lineage>
        <taxon>Bacteria</taxon>
        <taxon>Bacillati</taxon>
        <taxon>Bacillota</taxon>
        <taxon>Bacilli</taxon>
        <taxon>Lactobacillales</taxon>
        <taxon>Enterococcaceae</taxon>
        <taxon>Enterococcus</taxon>
    </lineage>
</organism>
<feature type="transmembrane region" description="Helical" evidence="5">
    <location>
        <begin position="219"/>
        <end position="244"/>
    </location>
</feature>
<dbReference type="AlphaFoldDB" id="A0A2N8Q1X1"/>
<dbReference type="Proteomes" id="UP000288388">
    <property type="component" value="Unassembled WGS sequence"/>
</dbReference>
<feature type="transmembrane region" description="Helical" evidence="5">
    <location>
        <begin position="348"/>
        <end position="369"/>
    </location>
</feature>
<evidence type="ECO:0000256" key="4">
    <source>
        <dbReference type="ARBA" id="ARBA00023136"/>
    </source>
</evidence>
<feature type="transmembrane region" description="Helical" evidence="5">
    <location>
        <begin position="256"/>
        <end position="278"/>
    </location>
</feature>
<feature type="transmembrane region" description="Helical" evidence="5">
    <location>
        <begin position="20"/>
        <end position="38"/>
    </location>
</feature>
<feature type="transmembrane region" description="Helical" evidence="5">
    <location>
        <begin position="290"/>
        <end position="312"/>
    </location>
</feature>
<reference evidence="8 10" key="1">
    <citation type="submission" date="2017-10" db="EMBL/GenBank/DDBJ databases">
        <title>FDA dAtabase for Regulatory Grade micrObial Sequences (FDA-ARGOS): Supporting development and validation of Infectious Disease Dx tests.</title>
        <authorList>
            <person name="Campos J."/>
            <person name="Goldberg B."/>
            <person name="Tallon L.J."/>
            <person name="Sadzewicz L."/>
            <person name="Sengamalay N."/>
            <person name="Ott S."/>
            <person name="Godinez A."/>
            <person name="Nagaraj S."/>
            <person name="Vyas G."/>
            <person name="Aluvathingal J."/>
            <person name="Nadendla S."/>
            <person name="Geyer C."/>
            <person name="Nandy P."/>
            <person name="Hobson J."/>
            <person name="Sichtig H."/>
        </authorList>
    </citation>
    <scope>NUCLEOTIDE SEQUENCE [LARGE SCALE GENOMIC DNA]</scope>
    <source>
        <strain evidence="8 10">FDAARGOS_185</strain>
    </source>
</reference>
<dbReference type="PANTHER" id="PTHR43027">
    <property type="entry name" value="DOXORUBICIN RESISTANCE ABC TRANSPORTER PERMEASE PROTEIN DRRC-RELATED"/>
    <property type="match status" value="1"/>
</dbReference>
<keyword evidence="3 5" id="KW-1133">Transmembrane helix</keyword>
<keyword evidence="4 5" id="KW-0472">Membrane</keyword>
<dbReference type="InterPro" id="IPR013525">
    <property type="entry name" value="ABC2_TM"/>
</dbReference>
<evidence type="ECO:0000313" key="7">
    <source>
        <dbReference type="EMBL" id="RVU94449.1"/>
    </source>
</evidence>
<dbReference type="RefSeq" id="WP_102872402.1">
    <property type="nucleotide sequence ID" value="NZ_CABGUH010000027.1"/>
</dbReference>
<evidence type="ECO:0000313" key="10">
    <source>
        <dbReference type="Proteomes" id="UP000316316"/>
    </source>
</evidence>
<evidence type="ECO:0000256" key="3">
    <source>
        <dbReference type="ARBA" id="ARBA00022989"/>
    </source>
</evidence>
<name>A0A2N8Q1X1_ENTAV</name>
<sequence>MFIRLFTYRLRVLLRNRSLLFWTFAFPIVLGLLFNLAFGDLDKIGGIEQSTVGIVSTNEANQKRFENVLKEIKQDGKVVFKSQVMTKKKAQEQLSDDKLSGYFTIDEKEIELFVSKSDTQQTVLKEVLNQYLQNTKKVETLLATGKVQPQEVSQLLQQESYIKDGNGTGNFNLKSFYFFTLVGMTIMYGFMWGLRNANDQQANQSPEGIRLCLIPRNKLLVSFANMLASFVLFFVQTVLILMFYRFVYQVEFGDHWNYILLVCALGAFTSISFGTLIGNVFSKLDFQQKISIGISISMIMSFLAGMMGSQSIKYWIDVNLPFLGRINIVNLISESLYQLFYYQSLKPFYTNLIWLIGFGVVFILLNYSFERKVQYDHL</sequence>
<reference evidence="7 9" key="2">
    <citation type="submission" date="2018-12" db="EMBL/GenBank/DDBJ databases">
        <title>A novel vanA-carrying plasmid in a clinical isolate of Enterococcus avium.</title>
        <authorList>
            <person name="Bernasconi O.J."/>
            <person name="Luzzaro F."/>
            <person name="Endimiani A."/>
        </authorList>
    </citation>
    <scope>NUCLEOTIDE SEQUENCE [LARGE SCALE GENOMIC DNA]</scope>
    <source>
        <strain evidence="7 9">LC0559/18</strain>
    </source>
</reference>
<keyword evidence="2 5" id="KW-0812">Transmembrane</keyword>
<dbReference type="EMBL" id="PDXQ01000001">
    <property type="protein sequence ID" value="TRZ34641.1"/>
    <property type="molecule type" value="Genomic_DNA"/>
</dbReference>